<dbReference type="Pfam" id="PF14078">
    <property type="entry name" value="DUF4259"/>
    <property type="match status" value="1"/>
</dbReference>
<organism evidence="1 2">
    <name type="scientific">Actinomadura fulvescens</name>
    <dbReference type="NCBI Taxonomy" id="46160"/>
    <lineage>
        <taxon>Bacteria</taxon>
        <taxon>Bacillati</taxon>
        <taxon>Actinomycetota</taxon>
        <taxon>Actinomycetes</taxon>
        <taxon>Streptosporangiales</taxon>
        <taxon>Thermomonosporaceae</taxon>
        <taxon>Actinomadura</taxon>
    </lineage>
</organism>
<gene>
    <name evidence="1" type="ORF">GCM10010411_83000</name>
</gene>
<name>A0ABN3QQ10_9ACTN</name>
<evidence type="ECO:0000313" key="2">
    <source>
        <dbReference type="Proteomes" id="UP001501509"/>
    </source>
</evidence>
<sequence>MGAWDVGPFENDSAADFCNELDDLSEHDRPAAIREALRFAVQEAGYLDVDDGSAAVAAAAIVAAQSPGGQPIGSAYGPEQPVPALPHDLRPLAVQALDRVTAENSELAGLWGEGEGEGNEWAGKWKEEIRRLREVLAAASA</sequence>
<dbReference type="EMBL" id="BAAATD010000016">
    <property type="protein sequence ID" value="GAA2632133.1"/>
    <property type="molecule type" value="Genomic_DNA"/>
</dbReference>
<evidence type="ECO:0000313" key="1">
    <source>
        <dbReference type="EMBL" id="GAA2632133.1"/>
    </source>
</evidence>
<dbReference type="InterPro" id="IPR025355">
    <property type="entry name" value="DUF4259"/>
</dbReference>
<reference evidence="1 2" key="1">
    <citation type="journal article" date="2019" name="Int. J. Syst. Evol. Microbiol.">
        <title>The Global Catalogue of Microorganisms (GCM) 10K type strain sequencing project: providing services to taxonomists for standard genome sequencing and annotation.</title>
        <authorList>
            <consortium name="The Broad Institute Genomics Platform"/>
            <consortium name="The Broad Institute Genome Sequencing Center for Infectious Disease"/>
            <person name="Wu L."/>
            <person name="Ma J."/>
        </authorList>
    </citation>
    <scope>NUCLEOTIDE SEQUENCE [LARGE SCALE GENOMIC DNA]</scope>
    <source>
        <strain evidence="1 2">JCM 6833</strain>
    </source>
</reference>
<protein>
    <recommendedName>
        <fullName evidence="3">DUF4259 domain-containing protein</fullName>
    </recommendedName>
</protein>
<evidence type="ECO:0008006" key="3">
    <source>
        <dbReference type="Google" id="ProtNLM"/>
    </source>
</evidence>
<dbReference type="Proteomes" id="UP001501509">
    <property type="component" value="Unassembled WGS sequence"/>
</dbReference>
<keyword evidence="2" id="KW-1185">Reference proteome</keyword>
<proteinExistence type="predicted"/>
<dbReference type="RefSeq" id="WP_344547996.1">
    <property type="nucleotide sequence ID" value="NZ_BAAATD010000016.1"/>
</dbReference>
<accession>A0ABN3QQ10</accession>
<comment type="caution">
    <text evidence="1">The sequence shown here is derived from an EMBL/GenBank/DDBJ whole genome shotgun (WGS) entry which is preliminary data.</text>
</comment>